<dbReference type="PANTHER" id="PTHR33387:SF3">
    <property type="entry name" value="DUF985 DOMAIN-CONTAINING PROTEIN"/>
    <property type="match status" value="1"/>
</dbReference>
<sequence>MPHALTNRDAAAVIDRLGLAPHPEGGWYKETWRPSAPDGTRRQATAIHFLLERGQRSHWHKVLDADEIWLWHAGMPLVLAMAQDDAGPVSRTVLGPDIFAGQVPQVRIPPGWWQAAEPVHDDASCGWSLVSCVVAPGFEFSSFELASPDWAPGC</sequence>
<accession>A0A931HE22</accession>
<dbReference type="Gene3D" id="2.60.120.10">
    <property type="entry name" value="Jelly Rolls"/>
    <property type="match status" value="1"/>
</dbReference>
<name>A0A931HE22_9SPHN</name>
<proteinExistence type="predicted"/>
<evidence type="ECO:0000313" key="2">
    <source>
        <dbReference type="EMBL" id="MBH0114286.1"/>
    </source>
</evidence>
<dbReference type="InterPro" id="IPR009327">
    <property type="entry name" value="Cupin_DUF985"/>
</dbReference>
<dbReference type="InterPro" id="IPR014710">
    <property type="entry name" value="RmlC-like_jellyroll"/>
</dbReference>
<protein>
    <submittedName>
        <fullName evidence="2">Cupin domain-containing protein</fullName>
    </submittedName>
</protein>
<feature type="domain" description="DUF985" evidence="1">
    <location>
        <begin position="12"/>
        <end position="146"/>
    </location>
</feature>
<dbReference type="InterPro" id="IPR011051">
    <property type="entry name" value="RmlC_Cupin_sf"/>
</dbReference>
<dbReference type="PANTHER" id="PTHR33387">
    <property type="entry name" value="RMLC-LIKE JELLY ROLL FOLD PROTEIN"/>
    <property type="match status" value="1"/>
</dbReference>
<dbReference type="CDD" id="cd06121">
    <property type="entry name" value="cupin_YML079wp"/>
    <property type="match status" value="1"/>
</dbReference>
<dbReference type="EMBL" id="JADZGI010000002">
    <property type="protein sequence ID" value="MBH0114286.1"/>
    <property type="molecule type" value="Genomic_DNA"/>
</dbReference>
<organism evidence="2 3">
    <name type="scientific">Novosphingobium aureum</name>
    <dbReference type="NCBI Taxonomy" id="2792964"/>
    <lineage>
        <taxon>Bacteria</taxon>
        <taxon>Pseudomonadati</taxon>
        <taxon>Pseudomonadota</taxon>
        <taxon>Alphaproteobacteria</taxon>
        <taxon>Sphingomonadales</taxon>
        <taxon>Sphingomonadaceae</taxon>
        <taxon>Novosphingobium</taxon>
    </lineage>
</organism>
<dbReference type="SUPFAM" id="SSF51182">
    <property type="entry name" value="RmlC-like cupins"/>
    <property type="match status" value="1"/>
</dbReference>
<dbReference type="RefSeq" id="WP_197165463.1">
    <property type="nucleotide sequence ID" value="NZ_JADZGI010000002.1"/>
</dbReference>
<dbReference type="Proteomes" id="UP000617634">
    <property type="component" value="Unassembled WGS sequence"/>
</dbReference>
<evidence type="ECO:0000259" key="1">
    <source>
        <dbReference type="Pfam" id="PF06172"/>
    </source>
</evidence>
<keyword evidence="3" id="KW-1185">Reference proteome</keyword>
<reference evidence="2" key="1">
    <citation type="submission" date="2020-11" db="EMBL/GenBank/DDBJ databases">
        <title>Novosphingobium aureum sp. nov., a marine bacterium isolated from sediment of a salt flat.</title>
        <authorList>
            <person name="Yoo Y."/>
            <person name="Kim J.-J."/>
        </authorList>
    </citation>
    <scope>NUCLEOTIDE SEQUENCE</scope>
    <source>
        <strain evidence="2">YJ-S2-02</strain>
    </source>
</reference>
<dbReference type="InterPro" id="IPR039935">
    <property type="entry name" value="YML079W-like"/>
</dbReference>
<evidence type="ECO:0000313" key="3">
    <source>
        <dbReference type="Proteomes" id="UP000617634"/>
    </source>
</evidence>
<dbReference type="AlphaFoldDB" id="A0A931HE22"/>
<comment type="caution">
    <text evidence="2">The sequence shown here is derived from an EMBL/GenBank/DDBJ whole genome shotgun (WGS) entry which is preliminary data.</text>
</comment>
<gene>
    <name evidence="2" type="ORF">I5E68_15175</name>
</gene>
<dbReference type="Pfam" id="PF06172">
    <property type="entry name" value="Cupin_5"/>
    <property type="match status" value="1"/>
</dbReference>